<dbReference type="EMBL" id="OVEO01000012">
    <property type="protein sequence ID" value="SPQ99508.1"/>
    <property type="molecule type" value="Genomic_DNA"/>
</dbReference>
<reference evidence="3 4" key="1">
    <citation type="submission" date="2018-03" db="EMBL/GenBank/DDBJ databases">
        <authorList>
            <person name="Fogelqvist J."/>
        </authorList>
    </citation>
    <scope>NUCLEOTIDE SEQUENCE [LARGE SCALE GENOMIC DNA]</scope>
</reference>
<dbReference type="GO" id="GO:0008270">
    <property type="term" value="F:zinc ion binding"/>
    <property type="evidence" value="ECO:0007669"/>
    <property type="project" value="UniProtKB-KW"/>
</dbReference>
<proteinExistence type="predicted"/>
<accession>A0A3P3YH49</accession>
<dbReference type="SUPFAM" id="SSF57850">
    <property type="entry name" value="RING/U-box"/>
    <property type="match status" value="1"/>
</dbReference>
<keyword evidence="1" id="KW-0862">Zinc</keyword>
<dbReference type="Proteomes" id="UP000290189">
    <property type="component" value="Unassembled WGS sequence"/>
</dbReference>
<geneLocation type="mitochondrion" evidence="3"/>
<keyword evidence="1" id="KW-0479">Metal-binding</keyword>
<gene>
    <name evidence="3" type="ORF">PLBR_LOCUS6723</name>
</gene>
<dbReference type="PROSITE" id="PS50089">
    <property type="entry name" value="ZF_RING_2"/>
    <property type="match status" value="1"/>
</dbReference>
<sequence length="284" mass="31720">MDGDITDPINMLMFPRYACRLTPATLSGLLIALCSGFGSVQAKYSYDIATKYDIGDSDSPRYELIGTVSNTSIRLHAPGLLIQLPRDPVFINVACFPPDVVHPHDLALIVKFLNEMTTVHGRVDVLRARLWVWDNLATRYPVENQRLLVTAQIIGMKAAILAMGLALPLWQSTGRPVLHDGESSMCGLCNDWCGNAGRYPVRRFDGCNHLVHLECVRSAPRRWNPLGKYSRVKRACPSCQRNVPPPHEERPSGGLHAITLDEIPDADVDLVVESWTDYVETYWP</sequence>
<evidence type="ECO:0000313" key="3">
    <source>
        <dbReference type="EMBL" id="SPQ99508.1"/>
    </source>
</evidence>
<feature type="domain" description="RING-type" evidence="2">
    <location>
        <begin position="186"/>
        <end position="240"/>
    </location>
</feature>
<organism evidence="3 4">
    <name type="scientific">Plasmodiophora brassicae</name>
    <name type="common">Clubroot disease agent</name>
    <dbReference type="NCBI Taxonomy" id="37360"/>
    <lineage>
        <taxon>Eukaryota</taxon>
        <taxon>Sar</taxon>
        <taxon>Rhizaria</taxon>
        <taxon>Endomyxa</taxon>
        <taxon>Phytomyxea</taxon>
        <taxon>Plasmodiophorida</taxon>
        <taxon>Plasmodiophoridae</taxon>
        <taxon>Plasmodiophora</taxon>
    </lineage>
</organism>
<evidence type="ECO:0000256" key="1">
    <source>
        <dbReference type="PROSITE-ProRule" id="PRU00175"/>
    </source>
</evidence>
<dbReference type="InterPro" id="IPR001841">
    <property type="entry name" value="Znf_RING"/>
</dbReference>
<evidence type="ECO:0000313" key="4">
    <source>
        <dbReference type="Proteomes" id="UP000290189"/>
    </source>
</evidence>
<dbReference type="AlphaFoldDB" id="A0A3P3YH49"/>
<name>A0A3P3YH49_PLABS</name>
<keyword evidence="3" id="KW-0496">Mitochondrion</keyword>
<protein>
    <recommendedName>
        <fullName evidence="2">RING-type domain-containing protein</fullName>
    </recommendedName>
</protein>
<keyword evidence="1" id="KW-0863">Zinc-finger</keyword>
<evidence type="ECO:0000259" key="2">
    <source>
        <dbReference type="PROSITE" id="PS50089"/>
    </source>
</evidence>